<accession>A0A3M7QY51</accession>
<keyword evidence="3" id="KW-1185">Reference proteome</keyword>
<comment type="caution">
    <text evidence="2">The sequence shown here is derived from an EMBL/GenBank/DDBJ whole genome shotgun (WGS) entry which is preliminary data.</text>
</comment>
<organism evidence="2 3">
    <name type="scientific">Brachionus plicatilis</name>
    <name type="common">Marine rotifer</name>
    <name type="synonym">Brachionus muelleri</name>
    <dbReference type="NCBI Taxonomy" id="10195"/>
    <lineage>
        <taxon>Eukaryota</taxon>
        <taxon>Metazoa</taxon>
        <taxon>Spiralia</taxon>
        <taxon>Gnathifera</taxon>
        <taxon>Rotifera</taxon>
        <taxon>Eurotatoria</taxon>
        <taxon>Monogononta</taxon>
        <taxon>Pseudotrocha</taxon>
        <taxon>Ploima</taxon>
        <taxon>Brachionidae</taxon>
        <taxon>Brachionus</taxon>
    </lineage>
</organism>
<sequence length="92" mass="10282">PSQASSSTPTTTATKEAVGVSLKRYLQKETSEVKTKKVRINNRNFGECLTEEECLKRFKEQEEAKNAKKGKKGTGRGRGRPRKLVESKLTPD</sequence>
<feature type="region of interest" description="Disordered" evidence="1">
    <location>
        <begin position="61"/>
        <end position="92"/>
    </location>
</feature>
<feature type="non-terminal residue" evidence="2">
    <location>
        <position position="1"/>
    </location>
</feature>
<name>A0A3M7QY51_BRAPC</name>
<feature type="compositionally biased region" description="Basic and acidic residues" evidence="1">
    <location>
        <begin position="83"/>
        <end position="92"/>
    </location>
</feature>
<dbReference type="AlphaFoldDB" id="A0A3M7QY51"/>
<feature type="compositionally biased region" description="Basic residues" evidence="1">
    <location>
        <begin position="67"/>
        <end position="82"/>
    </location>
</feature>
<evidence type="ECO:0000313" key="2">
    <source>
        <dbReference type="EMBL" id="RNA16300.1"/>
    </source>
</evidence>
<evidence type="ECO:0000313" key="3">
    <source>
        <dbReference type="Proteomes" id="UP000276133"/>
    </source>
</evidence>
<proteinExistence type="predicted"/>
<reference evidence="2 3" key="1">
    <citation type="journal article" date="2018" name="Sci. Rep.">
        <title>Genomic signatures of local adaptation to the degree of environmental predictability in rotifers.</title>
        <authorList>
            <person name="Franch-Gras L."/>
            <person name="Hahn C."/>
            <person name="Garcia-Roger E.M."/>
            <person name="Carmona M.J."/>
            <person name="Serra M."/>
            <person name="Gomez A."/>
        </authorList>
    </citation>
    <scope>NUCLEOTIDE SEQUENCE [LARGE SCALE GENOMIC DNA]</scope>
    <source>
        <strain evidence="2">HYR1</strain>
    </source>
</reference>
<evidence type="ECO:0000256" key="1">
    <source>
        <dbReference type="SAM" id="MobiDB-lite"/>
    </source>
</evidence>
<dbReference type="EMBL" id="REGN01004739">
    <property type="protein sequence ID" value="RNA16300.1"/>
    <property type="molecule type" value="Genomic_DNA"/>
</dbReference>
<gene>
    <name evidence="2" type="ORF">BpHYR1_052451</name>
</gene>
<protein>
    <submittedName>
        <fullName evidence="2">Uncharacterized protein</fullName>
    </submittedName>
</protein>
<dbReference type="Proteomes" id="UP000276133">
    <property type="component" value="Unassembled WGS sequence"/>
</dbReference>